<organism evidence="1 2">
    <name type="scientific">Roridomyces roridus</name>
    <dbReference type="NCBI Taxonomy" id="1738132"/>
    <lineage>
        <taxon>Eukaryota</taxon>
        <taxon>Fungi</taxon>
        <taxon>Dikarya</taxon>
        <taxon>Basidiomycota</taxon>
        <taxon>Agaricomycotina</taxon>
        <taxon>Agaricomycetes</taxon>
        <taxon>Agaricomycetidae</taxon>
        <taxon>Agaricales</taxon>
        <taxon>Marasmiineae</taxon>
        <taxon>Mycenaceae</taxon>
        <taxon>Roridomyces</taxon>
    </lineage>
</organism>
<evidence type="ECO:0000313" key="1">
    <source>
        <dbReference type="EMBL" id="KAJ7624427.1"/>
    </source>
</evidence>
<evidence type="ECO:0000313" key="2">
    <source>
        <dbReference type="Proteomes" id="UP001221142"/>
    </source>
</evidence>
<protein>
    <submittedName>
        <fullName evidence="1">Uncharacterized protein</fullName>
    </submittedName>
</protein>
<proteinExistence type="predicted"/>
<reference evidence="1" key="1">
    <citation type="submission" date="2023-03" db="EMBL/GenBank/DDBJ databases">
        <title>Massive genome expansion in bonnet fungi (Mycena s.s.) driven by repeated elements and novel gene families across ecological guilds.</title>
        <authorList>
            <consortium name="Lawrence Berkeley National Laboratory"/>
            <person name="Harder C.B."/>
            <person name="Miyauchi S."/>
            <person name="Viragh M."/>
            <person name="Kuo A."/>
            <person name="Thoen E."/>
            <person name="Andreopoulos B."/>
            <person name="Lu D."/>
            <person name="Skrede I."/>
            <person name="Drula E."/>
            <person name="Henrissat B."/>
            <person name="Morin E."/>
            <person name="Kohler A."/>
            <person name="Barry K."/>
            <person name="LaButti K."/>
            <person name="Morin E."/>
            <person name="Salamov A."/>
            <person name="Lipzen A."/>
            <person name="Mereny Z."/>
            <person name="Hegedus B."/>
            <person name="Baldrian P."/>
            <person name="Stursova M."/>
            <person name="Weitz H."/>
            <person name="Taylor A."/>
            <person name="Grigoriev I.V."/>
            <person name="Nagy L.G."/>
            <person name="Martin F."/>
            <person name="Kauserud H."/>
        </authorList>
    </citation>
    <scope>NUCLEOTIDE SEQUENCE</scope>
    <source>
        <strain evidence="1">9284</strain>
    </source>
</reference>
<dbReference type="Proteomes" id="UP001221142">
    <property type="component" value="Unassembled WGS sequence"/>
</dbReference>
<accession>A0AAD7FJZ0</accession>
<comment type="caution">
    <text evidence="1">The sequence shown here is derived from an EMBL/GenBank/DDBJ whole genome shotgun (WGS) entry which is preliminary data.</text>
</comment>
<name>A0AAD7FJZ0_9AGAR</name>
<sequence length="396" mass="42915">MQLMAMRLRHRASGLSQEGSPSAELVQSLSTLSYETLDATKLPKAVMGLQLSPTVTSNPTAAGCENRWKASSAFMSSCGTGVLEMAGLTHSLHWTALDGAGGAVELVGGFSVLGKSGSLTTMQSGIAALLREPMTKIAESSTRSDLWSDEASGSEEEKARGGWWLMYGPIKSPCYVPRHYPDRPRSVNETKILGVRIEAEFTVSLLPISASENFSGCTPHEAKRMDIPLRRWKSATRRRGGNVEVMQLQPVGAQPQALWEASLISEAKSVGRSAVREDVFNLDLNGIHKRKKGSSAVDPGLIFNLGHREPSEMSGLHRAKRRHFSKRAFRIAASTEKQSFLCVGQSRGDDFRCVDAQEHHAPPPVSRRGAGGMVALKAWTGRGLETNYAAWVAGRS</sequence>
<dbReference type="AlphaFoldDB" id="A0AAD7FJZ0"/>
<dbReference type="EMBL" id="JARKIF010000013">
    <property type="protein sequence ID" value="KAJ7624427.1"/>
    <property type="molecule type" value="Genomic_DNA"/>
</dbReference>
<gene>
    <name evidence="1" type="ORF">FB45DRAFT_1086046</name>
</gene>
<keyword evidence="2" id="KW-1185">Reference proteome</keyword>